<sequence length="155" mass="17489">MMMFQQECIGESLNSRSCIPKTPPCSAWHEWESWSSCSATCGTGQRSRKRQCDQLNRCEGEGTQIEPCETKKCVLEMWGDWLPCSVSCGLGFQLRERLCDGSLCASEQKQARTCNENDCNDDGVVLQLWSDWSDWLPCSASCGEGIQIRVRRCIT</sequence>
<organism evidence="3 4">
    <name type="scientific">Onchocerca ochengi</name>
    <name type="common">Filarial nematode worm</name>
    <dbReference type="NCBI Taxonomy" id="42157"/>
    <lineage>
        <taxon>Eukaryota</taxon>
        <taxon>Metazoa</taxon>
        <taxon>Ecdysozoa</taxon>
        <taxon>Nematoda</taxon>
        <taxon>Chromadorea</taxon>
        <taxon>Rhabditida</taxon>
        <taxon>Spirurina</taxon>
        <taxon>Spiruromorpha</taxon>
        <taxon>Filarioidea</taxon>
        <taxon>Onchocercidae</taxon>
        <taxon>Onchocerca</taxon>
    </lineage>
</organism>
<dbReference type="AlphaFoldDB" id="A0A3P7KS22"/>
<dbReference type="Proteomes" id="UP000271087">
    <property type="component" value="Unassembled WGS sequence"/>
</dbReference>
<dbReference type="EMBL" id="UYRW01012391">
    <property type="protein sequence ID" value="VDN00218.1"/>
    <property type="molecule type" value="Genomic_DNA"/>
</dbReference>
<dbReference type="Gene3D" id="2.20.100.10">
    <property type="entry name" value="Thrombospondin type-1 (TSP1) repeat"/>
    <property type="match status" value="3"/>
</dbReference>
<dbReference type="PROSITE" id="PS50092">
    <property type="entry name" value="TSP1"/>
    <property type="match status" value="3"/>
</dbReference>
<reference evidence="3 4" key="1">
    <citation type="submission" date="2018-08" db="EMBL/GenBank/DDBJ databases">
        <authorList>
            <person name="Laetsch R D."/>
            <person name="Stevens L."/>
            <person name="Kumar S."/>
            <person name="Blaxter L. M."/>
        </authorList>
    </citation>
    <scope>NUCLEOTIDE SEQUENCE [LARGE SCALE GENOMIC DNA]</scope>
</reference>
<dbReference type="PRINTS" id="PR01705">
    <property type="entry name" value="TSP1REPEAT"/>
</dbReference>
<dbReference type="Pfam" id="PF00090">
    <property type="entry name" value="TSP_1"/>
    <property type="match status" value="3"/>
</dbReference>
<dbReference type="OrthoDB" id="5856815at2759"/>
<evidence type="ECO:0000313" key="3">
    <source>
        <dbReference type="EMBL" id="VDN00218.1"/>
    </source>
</evidence>
<feature type="non-terminal residue" evidence="3">
    <location>
        <position position="1"/>
    </location>
</feature>
<dbReference type="SMART" id="SM00209">
    <property type="entry name" value="TSP1"/>
    <property type="match status" value="3"/>
</dbReference>
<dbReference type="PANTHER" id="PTHR22906">
    <property type="entry name" value="PROPERDIN"/>
    <property type="match status" value="1"/>
</dbReference>
<dbReference type="InterPro" id="IPR000884">
    <property type="entry name" value="TSP1_rpt"/>
</dbReference>
<dbReference type="InterPro" id="IPR036383">
    <property type="entry name" value="TSP1_rpt_sf"/>
</dbReference>
<dbReference type="SUPFAM" id="SSF82895">
    <property type="entry name" value="TSP-1 type 1 repeat"/>
    <property type="match status" value="3"/>
</dbReference>
<evidence type="ECO:0008006" key="5">
    <source>
        <dbReference type="Google" id="ProtNLM"/>
    </source>
</evidence>
<dbReference type="InterPro" id="IPR052065">
    <property type="entry name" value="Compl_asym_regulator"/>
</dbReference>
<proteinExistence type="predicted"/>
<protein>
    <recommendedName>
        <fullName evidence="5">Spondin-like TSP1 domain-containing protein</fullName>
    </recommendedName>
</protein>
<name>A0A3P7KS22_ONCOC</name>
<keyword evidence="4" id="KW-1185">Reference proteome</keyword>
<accession>A0A3P7KS22</accession>
<keyword evidence="2" id="KW-1015">Disulfide bond</keyword>
<evidence type="ECO:0000313" key="4">
    <source>
        <dbReference type="Proteomes" id="UP000271087"/>
    </source>
</evidence>
<evidence type="ECO:0000256" key="2">
    <source>
        <dbReference type="ARBA" id="ARBA00023157"/>
    </source>
</evidence>
<feature type="non-terminal residue" evidence="3">
    <location>
        <position position="155"/>
    </location>
</feature>
<evidence type="ECO:0000256" key="1">
    <source>
        <dbReference type="ARBA" id="ARBA00022737"/>
    </source>
</evidence>
<gene>
    <name evidence="3" type="ORF">NOO_LOCUS12886</name>
</gene>
<keyword evidence="1" id="KW-0677">Repeat</keyword>